<dbReference type="InterPro" id="IPR018854">
    <property type="entry name" value="Psome_chaperone_3/4"/>
</dbReference>
<dbReference type="EMBL" id="LT598486">
    <property type="protein sequence ID" value="SCW03380.1"/>
    <property type="molecule type" value="Genomic_DNA"/>
</dbReference>
<dbReference type="OrthoDB" id="4035555at2759"/>
<dbReference type="Pfam" id="PF10448">
    <property type="entry name" value="POC3_POC4"/>
    <property type="match status" value="1"/>
</dbReference>
<dbReference type="Proteomes" id="UP000190831">
    <property type="component" value="Chromosome G"/>
</dbReference>
<dbReference type="AlphaFoldDB" id="A0A1G4MHI2"/>
<keyword evidence="2" id="KW-1185">Reference proteome</keyword>
<evidence type="ECO:0000313" key="2">
    <source>
        <dbReference type="Proteomes" id="UP000190831"/>
    </source>
</evidence>
<gene>
    <name evidence="1" type="ORF">LAFE_0G09142G</name>
</gene>
<organism evidence="1 2">
    <name type="scientific">Lachancea fermentati</name>
    <name type="common">Zygosaccharomyces fermentati</name>
    <dbReference type="NCBI Taxonomy" id="4955"/>
    <lineage>
        <taxon>Eukaryota</taxon>
        <taxon>Fungi</taxon>
        <taxon>Dikarya</taxon>
        <taxon>Ascomycota</taxon>
        <taxon>Saccharomycotina</taxon>
        <taxon>Saccharomycetes</taxon>
        <taxon>Saccharomycetales</taxon>
        <taxon>Saccharomycetaceae</taxon>
        <taxon>Lachancea</taxon>
    </lineage>
</organism>
<evidence type="ECO:0000313" key="1">
    <source>
        <dbReference type="EMBL" id="SCW03380.1"/>
    </source>
</evidence>
<proteinExistence type="predicted"/>
<reference evidence="1 2" key="1">
    <citation type="submission" date="2016-03" db="EMBL/GenBank/DDBJ databases">
        <authorList>
            <person name="Devillers H."/>
        </authorList>
    </citation>
    <scope>NUCLEOTIDE SEQUENCE [LARGE SCALE GENOMIC DNA]</scope>
    <source>
        <strain evidence="1">CBS 6772</strain>
    </source>
</reference>
<accession>A0A1G4MHI2</accession>
<dbReference type="Gene3D" id="3.30.230.100">
    <property type="match status" value="1"/>
</dbReference>
<sequence length="133" mass="13866">MSCRTFQHQFSSPLGATFSLLATVPAESHADRATPISLVISAGPPSQPQPLTAYVYAIAARDGRVLSTVLLDTPDDAIRETATRLCKLCTSKLHRPCYLSFASAGGAAAGASLDTEALLICKQTLGFVADLGA</sequence>
<dbReference type="OMA" id="IERCIEH"/>
<protein>
    <submittedName>
        <fullName evidence="1">LAFE_0G09142g1_1</fullName>
    </submittedName>
</protein>
<name>A0A1G4MHI2_LACFM</name>
<dbReference type="STRING" id="4955.A0A1G4MHI2"/>